<keyword evidence="1" id="KW-1133">Transmembrane helix</keyword>
<keyword evidence="3" id="KW-0482">Metalloprotease</keyword>
<reference evidence="3 4" key="1">
    <citation type="submission" date="2018-04" db="EMBL/GenBank/DDBJ databases">
        <authorList>
            <person name="Eckel V.P."/>
            <person name="Vogel R.F."/>
        </authorList>
    </citation>
    <scope>NUCLEOTIDE SEQUENCE [LARGE SCALE GENOMIC DNA]</scope>
    <source>
        <strain evidence="4">TMW 2.1764</strain>
    </source>
</reference>
<evidence type="ECO:0000256" key="1">
    <source>
        <dbReference type="SAM" id="Phobius"/>
    </source>
</evidence>
<accession>A0A5N6S571</accession>
<sequence>MSCLLARRGRWALWHAPIALLGYNFNRPNFVGLLLMVIGCIAYGVLVGWLRIRSVNIWPSVVAHGAFNAAGAAFLLFSAAGAPSDPAVVGPLGWVAWVVMAAIAVVLVLTHQIPGRKQWSR</sequence>
<dbReference type="AlphaFoldDB" id="A0A5N6S571"/>
<dbReference type="InterPro" id="IPR003675">
    <property type="entry name" value="Rce1/LyrA-like_dom"/>
</dbReference>
<dbReference type="PANTHER" id="PTHR35797">
    <property type="entry name" value="PROTEASE-RELATED"/>
    <property type="match status" value="1"/>
</dbReference>
<dbReference type="InterPro" id="IPR042150">
    <property type="entry name" value="MmRce1-like"/>
</dbReference>
<organism evidence="3 4">
    <name type="scientific">Bifidobacterium tibiigranuli</name>
    <dbReference type="NCBI Taxonomy" id="2172043"/>
    <lineage>
        <taxon>Bacteria</taxon>
        <taxon>Bacillati</taxon>
        <taxon>Actinomycetota</taxon>
        <taxon>Actinomycetes</taxon>
        <taxon>Bifidobacteriales</taxon>
        <taxon>Bifidobacteriaceae</taxon>
        <taxon>Bifidobacterium</taxon>
    </lineage>
</organism>
<feature type="domain" description="CAAX prenyl protease 2/Lysostaphin resistance protein A-like" evidence="2">
    <location>
        <begin position="11"/>
        <end position="69"/>
    </location>
</feature>
<keyword evidence="1" id="KW-0812">Transmembrane</keyword>
<gene>
    <name evidence="3" type="ORF">DDE84_07040</name>
</gene>
<dbReference type="GO" id="GO:0080120">
    <property type="term" value="P:CAAX-box protein maturation"/>
    <property type="evidence" value="ECO:0007669"/>
    <property type="project" value="UniProtKB-ARBA"/>
</dbReference>
<dbReference type="EMBL" id="QDAG01000006">
    <property type="protein sequence ID" value="KAE8128123.1"/>
    <property type="molecule type" value="Genomic_DNA"/>
</dbReference>
<dbReference type="GO" id="GO:0006508">
    <property type="term" value="P:proteolysis"/>
    <property type="evidence" value="ECO:0007669"/>
    <property type="project" value="UniProtKB-KW"/>
</dbReference>
<keyword evidence="3" id="KW-0645">Protease</keyword>
<keyword evidence="3" id="KW-0378">Hydrolase</keyword>
<dbReference type="PANTHER" id="PTHR35797:SF1">
    <property type="entry name" value="PROTEASE"/>
    <property type="match status" value="1"/>
</dbReference>
<feature type="transmembrane region" description="Helical" evidence="1">
    <location>
        <begin position="30"/>
        <end position="49"/>
    </location>
</feature>
<feature type="transmembrane region" description="Helical" evidence="1">
    <location>
        <begin position="61"/>
        <end position="82"/>
    </location>
</feature>
<keyword evidence="1" id="KW-0472">Membrane</keyword>
<comment type="caution">
    <text evidence="3">The sequence shown here is derived from an EMBL/GenBank/DDBJ whole genome shotgun (WGS) entry which is preliminary data.</text>
</comment>
<keyword evidence="4" id="KW-1185">Reference proteome</keyword>
<dbReference type="Proteomes" id="UP000325415">
    <property type="component" value="Unassembled WGS sequence"/>
</dbReference>
<dbReference type="GO" id="GO:0004175">
    <property type="term" value="F:endopeptidase activity"/>
    <property type="evidence" value="ECO:0007669"/>
    <property type="project" value="UniProtKB-ARBA"/>
</dbReference>
<evidence type="ECO:0000313" key="3">
    <source>
        <dbReference type="EMBL" id="KAE8128123.1"/>
    </source>
</evidence>
<protein>
    <submittedName>
        <fullName evidence="3">CPBP family intramembrane metalloprotease</fullName>
    </submittedName>
</protein>
<proteinExistence type="predicted"/>
<evidence type="ECO:0000313" key="4">
    <source>
        <dbReference type="Proteomes" id="UP000325415"/>
    </source>
</evidence>
<evidence type="ECO:0000259" key="2">
    <source>
        <dbReference type="Pfam" id="PF02517"/>
    </source>
</evidence>
<feature type="transmembrane region" description="Helical" evidence="1">
    <location>
        <begin position="94"/>
        <end position="113"/>
    </location>
</feature>
<dbReference type="Pfam" id="PF02517">
    <property type="entry name" value="Rce1-like"/>
    <property type="match status" value="1"/>
</dbReference>
<dbReference type="GO" id="GO:0008237">
    <property type="term" value="F:metallopeptidase activity"/>
    <property type="evidence" value="ECO:0007669"/>
    <property type="project" value="UniProtKB-KW"/>
</dbReference>
<name>A0A5N6S571_9BIFI</name>